<accession>A0A956SE06</accession>
<protein>
    <recommendedName>
        <fullName evidence="6">T9SS type A sorting domain-containing protein</fullName>
    </recommendedName>
</protein>
<evidence type="ECO:0000256" key="1">
    <source>
        <dbReference type="ARBA" id="ARBA00022441"/>
    </source>
</evidence>
<evidence type="ECO:0000313" key="5">
    <source>
        <dbReference type="Proteomes" id="UP000739538"/>
    </source>
</evidence>
<feature type="signal peptide" evidence="3">
    <location>
        <begin position="1"/>
        <end position="24"/>
    </location>
</feature>
<dbReference type="Pfam" id="PF24681">
    <property type="entry name" value="Kelch_KLHDC2_KLHL20_DRC7"/>
    <property type="match status" value="2"/>
</dbReference>
<reference evidence="4" key="1">
    <citation type="submission" date="2020-04" db="EMBL/GenBank/DDBJ databases">
        <authorList>
            <person name="Zhang T."/>
        </authorList>
    </citation>
    <scope>NUCLEOTIDE SEQUENCE</scope>
    <source>
        <strain evidence="4">HKST-UBA02</strain>
    </source>
</reference>
<proteinExistence type="predicted"/>
<dbReference type="PANTHER" id="PTHR46093">
    <property type="entry name" value="ACYL-COA-BINDING DOMAIN-CONTAINING PROTEIN 5"/>
    <property type="match status" value="1"/>
</dbReference>
<reference evidence="4" key="2">
    <citation type="journal article" date="2021" name="Microbiome">
        <title>Successional dynamics and alternative stable states in a saline activated sludge microbial community over 9 years.</title>
        <authorList>
            <person name="Wang Y."/>
            <person name="Ye J."/>
            <person name="Ju F."/>
            <person name="Liu L."/>
            <person name="Boyd J.A."/>
            <person name="Deng Y."/>
            <person name="Parks D.H."/>
            <person name="Jiang X."/>
            <person name="Yin X."/>
            <person name="Woodcroft B.J."/>
            <person name="Tyson G.W."/>
            <person name="Hugenholtz P."/>
            <person name="Polz M.F."/>
            <person name="Zhang T."/>
        </authorList>
    </citation>
    <scope>NUCLEOTIDE SEQUENCE</scope>
    <source>
        <strain evidence="4">HKST-UBA02</strain>
    </source>
</reference>
<dbReference type="EMBL" id="JAGQHS010000087">
    <property type="protein sequence ID" value="MCA9757207.1"/>
    <property type="molecule type" value="Genomic_DNA"/>
</dbReference>
<dbReference type="Proteomes" id="UP000739538">
    <property type="component" value="Unassembled WGS sequence"/>
</dbReference>
<evidence type="ECO:0000256" key="2">
    <source>
        <dbReference type="ARBA" id="ARBA00022737"/>
    </source>
</evidence>
<keyword evidence="3" id="KW-0732">Signal</keyword>
<feature type="chain" id="PRO_5036740418" description="T9SS type A sorting domain-containing protein" evidence="3">
    <location>
        <begin position="25"/>
        <end position="753"/>
    </location>
</feature>
<dbReference type="Gene3D" id="2.120.10.80">
    <property type="entry name" value="Kelch-type beta propeller"/>
    <property type="match status" value="4"/>
</dbReference>
<sequence>MGPRMSRLSLVLLVPLLTAAPALAAPPTDGAWQQFPPPFGREGHSVFYDNLRDRLLLFGGSAWSEDTVSGSLWELPMSDNGQWRRIDLEGGPAPRTLHMWVYDSNQDRLILIGGEDNGQFFGDVWALHLSPSLTWEELEIAGPAPTPRAVAMTVFDPVSNRVVMHGGFDGSQRRDDLWELDLSGEPTWVELFPMGADPGPNSRHPGVYDPEQRRAVFFGGYDGADRNDTWALALDGAPVWTQLFPGGSVPFAMSRHEFVYDSNQDRAILYSASLFGGNGPNDSRLWSLSLGATPEWSDVSPTGLRPFGRRYPGVAFDSTRNRLILTHGLILNDTWTLDFDDPLAWSEWTPPGGPLPKAIEGASLIYDTDDDRMIAFGGVGPLLDQTGETWQVNALGTYEPFQLFPGGDPPSPRYEHSAVYDTSRDRMIVFGGYGTGYLNDTWAMDLEASPTWAQLLPDGTAPSGRQAASAIYDPTADRILLFGGRSGSTINADLWELSLEATPTWTEITTAGTGPGPRSDHVAALDPNRNRMILFGGRDGNGTWALELEPTLTWTELIVTGSPPPGGLTRSAMTYDPDMDRMLLFGGFEGSLSTNAVWELTLGSTPEWRVLSPEGHVSPGFNNHSAAVRTSTGEVLVFAGNGNTASIYRPSTSSAVEDNPRVQTHLGLRILPNPMSRSATVEFRIDRAGEVRIDAIDVSGRNVGEIFQGTLSAGRHQLSLDDRLSNLGLAPGTYWLRVRSERGEETVRTTVVK</sequence>
<evidence type="ECO:0008006" key="6">
    <source>
        <dbReference type="Google" id="ProtNLM"/>
    </source>
</evidence>
<dbReference type="PANTHER" id="PTHR46093:SF18">
    <property type="entry name" value="FIBRONECTIN TYPE-III DOMAIN-CONTAINING PROTEIN"/>
    <property type="match status" value="1"/>
</dbReference>
<dbReference type="SUPFAM" id="SSF117281">
    <property type="entry name" value="Kelch motif"/>
    <property type="match status" value="2"/>
</dbReference>
<evidence type="ECO:0000313" key="4">
    <source>
        <dbReference type="EMBL" id="MCA9757207.1"/>
    </source>
</evidence>
<keyword evidence="1" id="KW-0880">Kelch repeat</keyword>
<dbReference type="AlphaFoldDB" id="A0A956SE06"/>
<name>A0A956SE06_UNCEI</name>
<evidence type="ECO:0000256" key="3">
    <source>
        <dbReference type="SAM" id="SignalP"/>
    </source>
</evidence>
<dbReference type="InterPro" id="IPR015915">
    <property type="entry name" value="Kelch-typ_b-propeller"/>
</dbReference>
<organism evidence="4 5">
    <name type="scientific">Eiseniibacteriota bacterium</name>
    <dbReference type="NCBI Taxonomy" id="2212470"/>
    <lineage>
        <taxon>Bacteria</taxon>
        <taxon>Candidatus Eiseniibacteriota</taxon>
    </lineage>
</organism>
<comment type="caution">
    <text evidence="4">The sequence shown here is derived from an EMBL/GenBank/DDBJ whole genome shotgun (WGS) entry which is preliminary data.</text>
</comment>
<keyword evidence="2" id="KW-0677">Repeat</keyword>
<gene>
    <name evidence="4" type="ORF">KDA27_15485</name>
</gene>